<dbReference type="SUPFAM" id="SSF81321">
    <property type="entry name" value="Family A G protein-coupled receptor-like"/>
    <property type="match status" value="1"/>
</dbReference>
<feature type="domain" description="G-protein coupled receptors family 1 profile" evidence="9">
    <location>
        <begin position="590"/>
        <end position="781"/>
    </location>
</feature>
<keyword evidence="4 6" id="KW-0472">Membrane</keyword>
<keyword evidence="5" id="KW-1015">Disulfide bond</keyword>
<keyword evidence="11" id="KW-1185">Reference proteome</keyword>
<accession>A0ABP0G7D0</accession>
<dbReference type="PROSITE" id="PS50262">
    <property type="entry name" value="G_PROTEIN_RECEP_F1_2"/>
    <property type="match status" value="1"/>
</dbReference>
<evidence type="ECO:0000256" key="2">
    <source>
        <dbReference type="ARBA" id="ARBA00022692"/>
    </source>
</evidence>
<evidence type="ECO:0000259" key="8">
    <source>
        <dbReference type="PROSITE" id="PS50261"/>
    </source>
</evidence>
<dbReference type="InterPro" id="IPR053985">
    <property type="entry name" value="GPR128_GAIN_subdom_A"/>
</dbReference>
<gene>
    <name evidence="10" type="ORF">CVLEPA_LOCUS18617</name>
</gene>
<feature type="transmembrane region" description="Helical" evidence="6">
    <location>
        <begin position="805"/>
        <end position="828"/>
    </location>
</feature>
<evidence type="ECO:0000259" key="9">
    <source>
        <dbReference type="PROSITE" id="PS50262"/>
    </source>
</evidence>
<dbReference type="Pfam" id="PF00002">
    <property type="entry name" value="7tm_2"/>
    <property type="match status" value="1"/>
</dbReference>
<evidence type="ECO:0000256" key="1">
    <source>
        <dbReference type="ARBA" id="ARBA00004141"/>
    </source>
</evidence>
<dbReference type="InterPro" id="IPR017452">
    <property type="entry name" value="GPCR_Rhodpsn_7TM"/>
</dbReference>
<feature type="transmembrane region" description="Helical" evidence="6">
    <location>
        <begin position="578"/>
        <end position="600"/>
    </location>
</feature>
<dbReference type="PROSITE" id="PS50261">
    <property type="entry name" value="G_PROTEIN_RECEP_F2_4"/>
    <property type="match status" value="1"/>
</dbReference>
<evidence type="ECO:0000259" key="7">
    <source>
        <dbReference type="PROSITE" id="PS50221"/>
    </source>
</evidence>
<dbReference type="EMBL" id="CAWYQH010000102">
    <property type="protein sequence ID" value="CAK8686689.1"/>
    <property type="molecule type" value="Genomic_DNA"/>
</dbReference>
<keyword evidence="3 6" id="KW-1133">Transmembrane helix</keyword>
<sequence>MYTYVAYFCFNEVIAFLKMDVNALMQTMFIDTRSSKTSFFKVKVGSSILIVFLLATLSTAIQNTTDESTFAAATYTTDPTVFPSTTTAKMTSDARNDAFSGDFATSSLENTTVESTFSAAIYTTDATIYPSTTTAKMTSENTTVESTFAAEIYTTDPTVGLSTTTPKMTSASCVDVICDGCSNCVYDTTKECVCKCISGYKQNTLGRCEAVLCPEEMLNYPNTPGIVVTFPFTQAGYSNASVDTCPDKTSNDGLPYGSRVCTLSGLWLAPNWLSSCDANAQSYIGITFNTTEERQVAADDLNIITSDPSSLNADDITTTVQALDNVMDAENLDKNTSSSVVATIGNLLGVSEEDLQKSGQAVNLMQTLDSVGEKVELNAGEEFQTVSSTVAIGVVQGNSTEFNSGIGYKFYSLSTPTELGFRSDQLGTFYSSKPDEQASSYIVLPFEVLMQSEANRTSFYAFLDDKLFRASTATGTYSGNDYIGSEVILSASVVNATKAQNLGTPVVLKFTFTPNACNLTNVERMCAFWNENENGFWSSEGLVHQNITNETAECHFNHLTDFATLFSTTSISLPGSDLITIVGSSISAVCLILLVIIFTFNRKLKAGKKFRSAFLLVNLGIALLIFNVSMIVSEQPSVQKSGCEVIAVFIHFSLLASLAWMMVEGVVIYINVVHGIYARVHVTDRKMITSSLLWGWLMPLIFVAVVAGVDMDNYSREDAECWLRQDLVVFLVVIPAALILGINLILYISILTFILFRPRPRSSNRKSDVCKNVVLSVTLFVTVGGTWLFGFAIPGTRTYDENASIIFAYIFTISNALQGFFLFVLYVVRQHFTVDIFKQVINKTFYPISKYPKRNDDHFSGTEKQQKASHINDGIDLQCKLTDFAYRDTYNK</sequence>
<dbReference type="Gene3D" id="1.20.1070.10">
    <property type="entry name" value="Rhodopsin 7-helix transmembrane proteins"/>
    <property type="match status" value="1"/>
</dbReference>
<comment type="caution">
    <text evidence="10">The sequence shown here is derived from an EMBL/GenBank/DDBJ whole genome shotgun (WGS) entry which is preliminary data.</text>
</comment>
<evidence type="ECO:0000256" key="5">
    <source>
        <dbReference type="ARBA" id="ARBA00023157"/>
    </source>
</evidence>
<reference evidence="10 11" key="1">
    <citation type="submission" date="2024-02" db="EMBL/GenBank/DDBJ databases">
        <authorList>
            <person name="Daric V."/>
            <person name="Darras S."/>
        </authorList>
    </citation>
    <scope>NUCLEOTIDE SEQUENCE [LARGE SCALE GENOMIC DNA]</scope>
</reference>
<dbReference type="PRINTS" id="PR00249">
    <property type="entry name" value="GPCRSECRETIN"/>
</dbReference>
<dbReference type="CDD" id="cd15040">
    <property type="entry name" value="7tmB2_Adhesion"/>
    <property type="match status" value="1"/>
</dbReference>
<keyword evidence="2 6" id="KW-0812">Transmembrane</keyword>
<feature type="domain" description="GAIN-B" evidence="7">
    <location>
        <begin position="415"/>
        <end position="572"/>
    </location>
</feature>
<dbReference type="InterPro" id="IPR053066">
    <property type="entry name" value="ADGR_G7"/>
</dbReference>
<dbReference type="PANTHER" id="PTHR47767">
    <property type="entry name" value="ADHESION G PROTEIN-COUPLED RECEPTOR G7"/>
    <property type="match status" value="1"/>
</dbReference>
<evidence type="ECO:0000256" key="6">
    <source>
        <dbReference type="SAM" id="Phobius"/>
    </source>
</evidence>
<dbReference type="Pfam" id="PF22259">
    <property type="entry name" value="GPR128_GAIN_subdomA"/>
    <property type="match status" value="1"/>
</dbReference>
<feature type="transmembrane region" description="Helical" evidence="6">
    <location>
        <begin position="769"/>
        <end position="793"/>
    </location>
</feature>
<protein>
    <submittedName>
        <fullName evidence="10">Uncharacterized protein</fullName>
    </submittedName>
</protein>
<dbReference type="InterPro" id="IPR000832">
    <property type="entry name" value="GPCR_2_secretin-like"/>
</dbReference>
<dbReference type="Gene3D" id="2.60.220.50">
    <property type="match status" value="1"/>
</dbReference>
<evidence type="ECO:0000313" key="10">
    <source>
        <dbReference type="EMBL" id="CAK8686689.1"/>
    </source>
</evidence>
<dbReference type="InterPro" id="IPR000203">
    <property type="entry name" value="GPS"/>
</dbReference>
<dbReference type="PROSITE" id="PS50221">
    <property type="entry name" value="GAIN_B"/>
    <property type="match status" value="1"/>
</dbReference>
<feature type="transmembrane region" description="Helical" evidence="6">
    <location>
        <begin position="645"/>
        <end position="670"/>
    </location>
</feature>
<evidence type="ECO:0000256" key="4">
    <source>
        <dbReference type="ARBA" id="ARBA00023136"/>
    </source>
</evidence>
<dbReference type="InterPro" id="IPR046338">
    <property type="entry name" value="GAIN_dom_sf"/>
</dbReference>
<feature type="domain" description="G-protein coupled receptors family 2 profile 2" evidence="8">
    <location>
        <begin position="576"/>
        <end position="830"/>
    </location>
</feature>
<dbReference type="PANTHER" id="PTHR47767:SF1">
    <property type="entry name" value="ADHESION G PROTEIN-COUPLED RECEPTOR G7"/>
    <property type="match status" value="1"/>
</dbReference>
<dbReference type="Proteomes" id="UP001642483">
    <property type="component" value="Unassembled WGS sequence"/>
</dbReference>
<feature type="transmembrane region" description="Helical" evidence="6">
    <location>
        <begin position="691"/>
        <end position="709"/>
    </location>
</feature>
<proteinExistence type="predicted"/>
<comment type="subcellular location">
    <subcellularLocation>
        <location evidence="1">Membrane</location>
        <topology evidence="1">Multi-pass membrane protein</topology>
    </subcellularLocation>
</comment>
<feature type="transmembrane region" description="Helical" evidence="6">
    <location>
        <begin position="612"/>
        <end position="633"/>
    </location>
</feature>
<dbReference type="Pfam" id="PF01825">
    <property type="entry name" value="GPS"/>
    <property type="match status" value="1"/>
</dbReference>
<name>A0ABP0G7D0_CLALP</name>
<feature type="transmembrane region" description="Helical" evidence="6">
    <location>
        <begin position="729"/>
        <end position="757"/>
    </location>
</feature>
<dbReference type="InterPro" id="IPR017981">
    <property type="entry name" value="GPCR_2-like_7TM"/>
</dbReference>
<evidence type="ECO:0000256" key="3">
    <source>
        <dbReference type="ARBA" id="ARBA00022989"/>
    </source>
</evidence>
<organism evidence="10 11">
    <name type="scientific">Clavelina lepadiformis</name>
    <name type="common">Light-bulb sea squirt</name>
    <name type="synonym">Ascidia lepadiformis</name>
    <dbReference type="NCBI Taxonomy" id="159417"/>
    <lineage>
        <taxon>Eukaryota</taxon>
        <taxon>Metazoa</taxon>
        <taxon>Chordata</taxon>
        <taxon>Tunicata</taxon>
        <taxon>Ascidiacea</taxon>
        <taxon>Aplousobranchia</taxon>
        <taxon>Clavelinidae</taxon>
        <taxon>Clavelina</taxon>
    </lineage>
</organism>
<dbReference type="InterPro" id="IPR057244">
    <property type="entry name" value="GAIN_B"/>
</dbReference>
<evidence type="ECO:0000313" key="11">
    <source>
        <dbReference type="Proteomes" id="UP001642483"/>
    </source>
</evidence>